<evidence type="ECO:0000256" key="7">
    <source>
        <dbReference type="HAMAP-Rule" id="MF_00802"/>
    </source>
</evidence>
<proteinExistence type="inferred from homology"/>
<dbReference type="CDD" id="cd05401">
    <property type="entry name" value="NT_GlnE_GlnD_like"/>
    <property type="match status" value="2"/>
</dbReference>
<feature type="region of interest" description="Adenylyl transferase" evidence="7">
    <location>
        <begin position="477"/>
        <end position="971"/>
    </location>
</feature>
<evidence type="ECO:0000256" key="2">
    <source>
        <dbReference type="ARBA" id="ARBA00022695"/>
    </source>
</evidence>
<dbReference type="FunFam" id="1.20.120.330:FF:000005">
    <property type="entry name" value="Bifunctional glutamine synthetase adenylyltransferase/adenylyl-removing enzyme"/>
    <property type="match status" value="1"/>
</dbReference>
<dbReference type="Pfam" id="PF08335">
    <property type="entry name" value="GlnD_UR_UTase"/>
    <property type="match status" value="2"/>
</dbReference>
<dbReference type="EC" id="2.7.7.42" evidence="7"/>
<comment type="catalytic activity">
    <reaction evidence="7">
        <text>[glutamine synthetase]-L-tyrosine + ATP = [glutamine synthetase]-O(4)-(5'-adenylyl)-L-tyrosine + diphosphate</text>
        <dbReference type="Rhea" id="RHEA:18589"/>
        <dbReference type="Rhea" id="RHEA-COMP:10660"/>
        <dbReference type="Rhea" id="RHEA-COMP:10661"/>
        <dbReference type="ChEBI" id="CHEBI:30616"/>
        <dbReference type="ChEBI" id="CHEBI:33019"/>
        <dbReference type="ChEBI" id="CHEBI:46858"/>
        <dbReference type="ChEBI" id="CHEBI:83624"/>
        <dbReference type="EC" id="2.7.7.42"/>
    </reaction>
</comment>
<dbReference type="GO" id="GO:0005524">
    <property type="term" value="F:ATP binding"/>
    <property type="evidence" value="ECO:0007669"/>
    <property type="project" value="UniProtKB-UniRule"/>
</dbReference>
<evidence type="ECO:0000256" key="3">
    <source>
        <dbReference type="ARBA" id="ARBA00022741"/>
    </source>
</evidence>
<organism evidence="10 11">
    <name type="scientific">Thioalbus denitrificans</name>
    <dbReference type="NCBI Taxonomy" id="547122"/>
    <lineage>
        <taxon>Bacteria</taxon>
        <taxon>Pseudomonadati</taxon>
        <taxon>Pseudomonadota</taxon>
        <taxon>Gammaproteobacteria</taxon>
        <taxon>Chromatiales</taxon>
        <taxon>Ectothiorhodospiraceae</taxon>
        <taxon>Thioalbus</taxon>
    </lineage>
</organism>
<accession>A0A369BXZ5</accession>
<dbReference type="AlphaFoldDB" id="A0A369BXZ5"/>
<keyword evidence="10" id="KW-0436">Ligase</keyword>
<dbReference type="RefSeq" id="WP_114280872.1">
    <property type="nucleotide sequence ID" value="NZ_QPJY01000011.1"/>
</dbReference>
<dbReference type="HAMAP" id="MF_00802">
    <property type="entry name" value="GlnE"/>
    <property type="match status" value="1"/>
</dbReference>
<keyword evidence="5 7" id="KW-0460">Magnesium</keyword>
<dbReference type="GO" id="GO:0008882">
    <property type="term" value="F:[glutamate-ammonia-ligase] adenylyltransferase activity"/>
    <property type="evidence" value="ECO:0007669"/>
    <property type="project" value="UniProtKB-UniRule"/>
</dbReference>
<dbReference type="GO" id="GO:0000820">
    <property type="term" value="P:regulation of glutamine family amino acid metabolic process"/>
    <property type="evidence" value="ECO:0007669"/>
    <property type="project" value="UniProtKB-UniRule"/>
</dbReference>
<protein>
    <recommendedName>
        <fullName evidence="7">Bifunctional glutamine synthetase adenylyltransferase/adenylyl-removing enzyme</fullName>
    </recommendedName>
    <alternativeName>
        <fullName evidence="7">ATP:glutamine synthetase adenylyltransferase</fullName>
    </alternativeName>
    <alternativeName>
        <fullName evidence="7">ATase</fullName>
    </alternativeName>
    <domain>
        <recommendedName>
            <fullName evidence="7">Glutamine synthetase adenylyl-L-tyrosine phosphorylase</fullName>
            <ecNumber evidence="7">2.7.7.89</ecNumber>
        </recommendedName>
        <alternativeName>
            <fullName evidence="7">Adenylyl removase</fullName>
            <shortName evidence="7">AR</shortName>
            <shortName evidence="7">AT-N</shortName>
        </alternativeName>
    </domain>
    <domain>
        <recommendedName>
            <fullName evidence="7">Glutamine synthetase adenylyl transferase</fullName>
            <ecNumber evidence="7">2.7.7.42</ecNumber>
        </recommendedName>
        <alternativeName>
            <fullName evidence="7">Adenylyl transferase</fullName>
            <shortName evidence="7">AT</shortName>
            <shortName evidence="7">AT-C</shortName>
        </alternativeName>
    </domain>
</protein>
<keyword evidence="4 7" id="KW-0067">ATP-binding</keyword>
<keyword evidence="2 7" id="KW-0548">Nucleotidyltransferase</keyword>
<dbReference type="FunFam" id="3.30.460.10:FF:000009">
    <property type="entry name" value="Bifunctional glutamine synthetase adenylyltransferase/adenylyl-removing enzyme"/>
    <property type="match status" value="2"/>
</dbReference>
<dbReference type="SUPFAM" id="SSF81593">
    <property type="entry name" value="Nucleotidyltransferase substrate binding subunit/domain"/>
    <property type="match status" value="2"/>
</dbReference>
<evidence type="ECO:0000259" key="9">
    <source>
        <dbReference type="Pfam" id="PF08335"/>
    </source>
</evidence>
<feature type="domain" description="PII-uridylyltransferase/Glutamine-synthetase adenylyltransferase" evidence="9">
    <location>
        <begin position="319"/>
        <end position="458"/>
    </location>
</feature>
<feature type="domain" description="PII-uridylyltransferase/Glutamine-synthetase adenylyltransferase" evidence="9">
    <location>
        <begin position="847"/>
        <end position="942"/>
    </location>
</feature>
<evidence type="ECO:0000256" key="6">
    <source>
        <dbReference type="ARBA" id="ARBA00023268"/>
    </source>
</evidence>
<dbReference type="Pfam" id="PF03710">
    <property type="entry name" value="GlnE"/>
    <property type="match status" value="2"/>
</dbReference>
<dbReference type="InterPro" id="IPR005190">
    <property type="entry name" value="GlnE_rpt_dom"/>
</dbReference>
<dbReference type="InterPro" id="IPR043519">
    <property type="entry name" value="NT_sf"/>
</dbReference>
<reference evidence="10 11" key="1">
    <citation type="submission" date="2018-07" db="EMBL/GenBank/DDBJ databases">
        <title>Genomic Encyclopedia of Type Strains, Phase IV (KMG-IV): sequencing the most valuable type-strain genomes for metagenomic binning, comparative biology and taxonomic classification.</title>
        <authorList>
            <person name="Goeker M."/>
        </authorList>
    </citation>
    <scope>NUCLEOTIDE SEQUENCE [LARGE SCALE GENOMIC DNA]</scope>
    <source>
        <strain evidence="10 11">DSM 26407</strain>
    </source>
</reference>
<comment type="catalytic activity">
    <reaction evidence="7">
        <text>[glutamine synthetase]-O(4)-(5'-adenylyl)-L-tyrosine + phosphate = [glutamine synthetase]-L-tyrosine + ADP</text>
        <dbReference type="Rhea" id="RHEA:43716"/>
        <dbReference type="Rhea" id="RHEA-COMP:10660"/>
        <dbReference type="Rhea" id="RHEA-COMP:10661"/>
        <dbReference type="ChEBI" id="CHEBI:43474"/>
        <dbReference type="ChEBI" id="CHEBI:46858"/>
        <dbReference type="ChEBI" id="CHEBI:83624"/>
        <dbReference type="ChEBI" id="CHEBI:456216"/>
        <dbReference type="EC" id="2.7.7.89"/>
    </reaction>
</comment>
<dbReference type="OrthoDB" id="9759366at2"/>
<feature type="domain" description="Glutamate-ammonia ligase adenylyltransferase repeated" evidence="8">
    <location>
        <begin position="577"/>
        <end position="830"/>
    </location>
</feature>
<keyword evidence="1 7" id="KW-0808">Transferase</keyword>
<evidence type="ECO:0000256" key="5">
    <source>
        <dbReference type="ARBA" id="ARBA00022842"/>
    </source>
</evidence>
<comment type="function">
    <text evidence="7">Involved in the regulation of glutamine synthetase GlnA, a key enzyme in the process to assimilate ammonia. When cellular nitrogen levels are high, the C-terminal adenylyl transferase (AT) inactivates GlnA by covalent transfer of an adenylyl group from ATP to specific tyrosine residue of GlnA, thus reducing its activity. Conversely, when nitrogen levels are low, the N-terminal adenylyl removase (AR) activates GlnA by removing the adenylyl group by phosphorolysis, increasing its activity. The regulatory region of GlnE binds the signal transduction protein PII (GlnB) which indicates the nitrogen status of the cell.</text>
</comment>
<dbReference type="InterPro" id="IPR023057">
    <property type="entry name" value="GlnE"/>
</dbReference>
<dbReference type="PANTHER" id="PTHR30621:SF0">
    <property type="entry name" value="BIFUNCTIONAL GLUTAMINE SYNTHETASE ADENYLYLTRANSFERASE_ADENYLYL-REMOVING ENZYME"/>
    <property type="match status" value="1"/>
</dbReference>
<comment type="cofactor">
    <cofactor evidence="7">
        <name>Mg(2+)</name>
        <dbReference type="ChEBI" id="CHEBI:18420"/>
    </cofactor>
</comment>
<dbReference type="GO" id="GO:0047388">
    <property type="term" value="F:[glutamine synthetase]-adenylyl-L-tyrosine phosphorylase activity"/>
    <property type="evidence" value="ECO:0007669"/>
    <property type="project" value="UniProtKB-EC"/>
</dbReference>
<comment type="similarity">
    <text evidence="7">Belongs to the GlnE family.</text>
</comment>
<comment type="caution">
    <text evidence="10">The sequence shown here is derived from an EMBL/GenBank/DDBJ whole genome shotgun (WGS) entry which is preliminary data.</text>
</comment>
<dbReference type="InterPro" id="IPR013546">
    <property type="entry name" value="PII_UdlTrfase/GS_AdlTrfase"/>
</dbReference>
<dbReference type="GO" id="GO:0005829">
    <property type="term" value="C:cytosol"/>
    <property type="evidence" value="ECO:0007669"/>
    <property type="project" value="TreeGrafter"/>
</dbReference>
<name>A0A369BXZ5_9GAMM</name>
<keyword evidence="6 7" id="KW-0511">Multifunctional enzyme</keyword>
<dbReference type="PANTHER" id="PTHR30621">
    <property type="entry name" value="GLUTAMINE SYNTHETASE ADENYLYLTRANSFERASE"/>
    <property type="match status" value="1"/>
</dbReference>
<dbReference type="GO" id="GO:0016874">
    <property type="term" value="F:ligase activity"/>
    <property type="evidence" value="ECO:0007669"/>
    <property type="project" value="UniProtKB-KW"/>
</dbReference>
<dbReference type="Proteomes" id="UP000252707">
    <property type="component" value="Unassembled WGS sequence"/>
</dbReference>
<dbReference type="GO" id="GO:0000287">
    <property type="term" value="F:magnesium ion binding"/>
    <property type="evidence" value="ECO:0007669"/>
    <property type="project" value="UniProtKB-UniRule"/>
</dbReference>
<evidence type="ECO:0000313" key="10">
    <source>
        <dbReference type="EMBL" id="RCX26191.1"/>
    </source>
</evidence>
<dbReference type="NCBIfam" id="NF008292">
    <property type="entry name" value="PRK11072.1"/>
    <property type="match status" value="1"/>
</dbReference>
<dbReference type="EC" id="2.7.7.89" evidence="7"/>
<dbReference type="Gene3D" id="3.30.460.10">
    <property type="entry name" value="Beta Polymerase, domain 2"/>
    <property type="match status" value="2"/>
</dbReference>
<evidence type="ECO:0000256" key="1">
    <source>
        <dbReference type="ARBA" id="ARBA00022679"/>
    </source>
</evidence>
<dbReference type="Gene3D" id="1.20.120.330">
    <property type="entry name" value="Nucleotidyltransferases domain 2"/>
    <property type="match status" value="2"/>
</dbReference>
<dbReference type="Gene3D" id="1.20.120.1510">
    <property type="match status" value="1"/>
</dbReference>
<keyword evidence="3 7" id="KW-0547">Nucleotide-binding</keyword>
<feature type="region of interest" description="Adenylyl removase" evidence="7">
    <location>
        <begin position="1"/>
        <end position="462"/>
    </location>
</feature>
<evidence type="ECO:0000256" key="4">
    <source>
        <dbReference type="ARBA" id="ARBA00022840"/>
    </source>
</evidence>
<dbReference type="SUPFAM" id="SSF81301">
    <property type="entry name" value="Nucleotidyltransferase"/>
    <property type="match status" value="2"/>
</dbReference>
<feature type="domain" description="Glutamate-ammonia ligase adenylyltransferase repeated" evidence="8">
    <location>
        <begin position="53"/>
        <end position="294"/>
    </location>
</feature>
<evidence type="ECO:0000313" key="11">
    <source>
        <dbReference type="Proteomes" id="UP000252707"/>
    </source>
</evidence>
<gene>
    <name evidence="7" type="primary">glnE</name>
    <name evidence="10" type="ORF">DFQ59_11165</name>
</gene>
<dbReference type="EMBL" id="QPJY01000011">
    <property type="protein sequence ID" value="RCX26191.1"/>
    <property type="molecule type" value="Genomic_DNA"/>
</dbReference>
<sequence length="971" mass="108882">MPTDAPHPPFLRALAQLPEPLRPAVERHWSRYVESAEREQVPVAGHPEFLRGLCRVWAGSEYVAQWCAREPALLAGLQASGDLFAADAPGELLSRLDRHLGKVLNDDHLAQLLRTFRRREMMRIIWRDLAGWSGLDETMTDLSRLAEHCIDRALGLLDTWQRKEYGTPAGADGTPQSLVVIGMGKLGAGELNLSSDVDLIFAYPEDGETRGRRPRVANEEYFIRLGRRLIAVLDAQTRDGFVFRVDMRLRPFGGSGPLAMSFDALEEYYQEQGREWERYAMIKARVVGGDRARGGELLAALRPFVYRRYLDFGAFESLREMKEMIAREVRRKGIEDNVKTGPGGIREVEFIGQAFQLIRGGRDTRLQERRILQVLRVLAERRYLPEFVSRELAAAYVFLRRVEHRLQAVEDQQTQRLPDDDLGRLRLAHGMGYADWKGFLEALHGHMETVHAHFDQVIAAPQAEAPAAESGGHAELESVWRGRFDAGQAQEILARAGLDDVAEVHRRLEQLRGGTTARVLGRQGRERLDRLMPLLLGAVGGLEAPARAFFRVLDILEAVAGRSAYLALLVENPMALSQLVRLCAASPWIATELARHPLLLDELLDPRSLYAPPRGAALEDELRQQMLRVPEEDLEQQMEHLRHFRQAQVLRVAAADMMGALPLMKVSDHLTEIAEVVLRQVLDLAWSQMALRYGRPTGSDGQPLESGFLIIAYGKLGGIELGYGSDLDLVFLHGGDPDGNTAGGPRTVANGVFFARLGQRIIHVLNTLTPAGVLYEVDMRLRPSGASGLLVSSLDAFAEYQREDAWTWEHQALVRARPVAGDAALGARFDGIRRAVLGRRRERGALAREVREMRQRMREALGSREAGWFDLKQDPGGIADIEFMVQYGVLLWSSEHPELLRYPDNIRILEGLAAAGLMDPADAELLADAYRAYREVVHRCALQQEPARVEEGAFNDYRQAVRRIWAAQLET</sequence>
<evidence type="ECO:0000259" key="8">
    <source>
        <dbReference type="Pfam" id="PF03710"/>
    </source>
</evidence>
<keyword evidence="11" id="KW-1185">Reference proteome</keyword>